<evidence type="ECO:0000259" key="8">
    <source>
        <dbReference type="PROSITE" id="PS50928"/>
    </source>
</evidence>
<evidence type="ECO:0000256" key="3">
    <source>
        <dbReference type="ARBA" id="ARBA00022475"/>
    </source>
</evidence>
<keyword evidence="5 7" id="KW-1133">Transmembrane helix</keyword>
<reference evidence="9 10" key="1">
    <citation type="journal article" date="2019" name="Int. J. Syst. Evol. Microbiol.">
        <title>The Global Catalogue of Microorganisms (GCM) 10K type strain sequencing project: providing services to taxonomists for standard genome sequencing and annotation.</title>
        <authorList>
            <consortium name="The Broad Institute Genomics Platform"/>
            <consortium name="The Broad Institute Genome Sequencing Center for Infectious Disease"/>
            <person name="Wu L."/>
            <person name="Ma J."/>
        </authorList>
    </citation>
    <scope>NUCLEOTIDE SEQUENCE [LARGE SCALE GENOMIC DNA]</scope>
    <source>
        <strain evidence="9 10">JCM 14902</strain>
    </source>
</reference>
<feature type="transmembrane region" description="Helical" evidence="7">
    <location>
        <begin position="21"/>
        <end position="39"/>
    </location>
</feature>
<keyword evidence="4 7" id="KW-0812">Transmembrane</keyword>
<keyword evidence="6 7" id="KW-0472">Membrane</keyword>
<name>A0ABN2T236_9MICO</name>
<evidence type="ECO:0000313" key="9">
    <source>
        <dbReference type="EMBL" id="GAA1996896.1"/>
    </source>
</evidence>
<protein>
    <submittedName>
        <fullName evidence="9">ABC transporter permease</fullName>
    </submittedName>
</protein>
<dbReference type="CDD" id="cd06261">
    <property type="entry name" value="TM_PBP2"/>
    <property type="match status" value="1"/>
</dbReference>
<dbReference type="EMBL" id="BAAAOH010000001">
    <property type="protein sequence ID" value="GAA1996896.1"/>
    <property type="molecule type" value="Genomic_DNA"/>
</dbReference>
<dbReference type="PROSITE" id="PS50928">
    <property type="entry name" value="ABC_TM1"/>
    <property type="match status" value="1"/>
</dbReference>
<evidence type="ECO:0000256" key="6">
    <source>
        <dbReference type="ARBA" id="ARBA00023136"/>
    </source>
</evidence>
<comment type="subcellular location">
    <subcellularLocation>
        <location evidence="1 7">Cell membrane</location>
        <topology evidence="1 7">Multi-pass membrane protein</topology>
    </subcellularLocation>
</comment>
<dbReference type="PANTHER" id="PTHR30151:SF20">
    <property type="entry name" value="ABC TRANSPORTER PERMEASE PROTEIN HI_0355-RELATED"/>
    <property type="match status" value="1"/>
</dbReference>
<accession>A0ABN2T236</accession>
<feature type="transmembrane region" description="Helical" evidence="7">
    <location>
        <begin position="181"/>
        <end position="213"/>
    </location>
</feature>
<feature type="transmembrane region" description="Helical" evidence="7">
    <location>
        <begin position="138"/>
        <end position="160"/>
    </location>
</feature>
<feature type="transmembrane region" description="Helical" evidence="7">
    <location>
        <begin position="76"/>
        <end position="98"/>
    </location>
</feature>
<keyword evidence="10" id="KW-1185">Reference proteome</keyword>
<evidence type="ECO:0000256" key="2">
    <source>
        <dbReference type="ARBA" id="ARBA00022448"/>
    </source>
</evidence>
<gene>
    <name evidence="9" type="ORF">GCM10009777_37380</name>
</gene>
<organism evidence="9 10">
    <name type="scientific">Microbacterium pumilum</name>
    <dbReference type="NCBI Taxonomy" id="344165"/>
    <lineage>
        <taxon>Bacteria</taxon>
        <taxon>Bacillati</taxon>
        <taxon>Actinomycetota</taxon>
        <taxon>Actinomycetes</taxon>
        <taxon>Micrococcales</taxon>
        <taxon>Microbacteriaceae</taxon>
        <taxon>Microbacterium</taxon>
    </lineage>
</organism>
<comment type="similarity">
    <text evidence="7">Belongs to the binding-protein-dependent transport system permease family.</text>
</comment>
<evidence type="ECO:0000256" key="5">
    <source>
        <dbReference type="ARBA" id="ARBA00022989"/>
    </source>
</evidence>
<evidence type="ECO:0000313" key="10">
    <source>
        <dbReference type="Proteomes" id="UP001500326"/>
    </source>
</evidence>
<evidence type="ECO:0000256" key="7">
    <source>
        <dbReference type="RuleBase" id="RU363032"/>
    </source>
</evidence>
<feature type="transmembrane region" description="Helical" evidence="7">
    <location>
        <begin position="110"/>
        <end position="132"/>
    </location>
</feature>
<feature type="domain" description="ABC transmembrane type-1" evidence="8">
    <location>
        <begin position="68"/>
        <end position="252"/>
    </location>
</feature>
<dbReference type="Proteomes" id="UP001500326">
    <property type="component" value="Unassembled WGS sequence"/>
</dbReference>
<keyword evidence="3" id="KW-1003">Cell membrane</keyword>
<dbReference type="PANTHER" id="PTHR30151">
    <property type="entry name" value="ALKANE SULFONATE ABC TRANSPORTER-RELATED, MEMBRANE SUBUNIT"/>
    <property type="match status" value="1"/>
</dbReference>
<dbReference type="Gene3D" id="1.10.3720.10">
    <property type="entry name" value="MetI-like"/>
    <property type="match status" value="1"/>
</dbReference>
<sequence>MGTETRAIAVEVPPRSAVGKIVGIQFAIGAAFVLIWQLIGEVPGVATLIGTPLGTLAQLGEWVFDPEFWGNVATTVMNAFVGFLIGVIGACVFLALTYPIRLVRRFVSPFLAVLNAVPRVALAPLFIVWFGIGSGSSIAFVVAMIFLMIYINIFTGLSTIDQVYVHNAQMLGARGWQLAQSVYIPAVGTWIMSSLRLAAIWSVLGAAVAEYLAGSRGLGGYLARGGVLGEPDMLIAAAIVIAIISLIADALLSRLEKRYARWRLF</sequence>
<comment type="caution">
    <text evidence="9">The sequence shown here is derived from an EMBL/GenBank/DDBJ whole genome shotgun (WGS) entry which is preliminary data.</text>
</comment>
<evidence type="ECO:0000256" key="4">
    <source>
        <dbReference type="ARBA" id="ARBA00022692"/>
    </source>
</evidence>
<dbReference type="InterPro" id="IPR000515">
    <property type="entry name" value="MetI-like"/>
</dbReference>
<dbReference type="InterPro" id="IPR035906">
    <property type="entry name" value="MetI-like_sf"/>
</dbReference>
<dbReference type="SUPFAM" id="SSF161098">
    <property type="entry name" value="MetI-like"/>
    <property type="match status" value="1"/>
</dbReference>
<dbReference type="RefSeq" id="WP_344065933.1">
    <property type="nucleotide sequence ID" value="NZ_BAAAOH010000001.1"/>
</dbReference>
<evidence type="ECO:0000256" key="1">
    <source>
        <dbReference type="ARBA" id="ARBA00004651"/>
    </source>
</evidence>
<keyword evidence="2 7" id="KW-0813">Transport</keyword>
<dbReference type="Pfam" id="PF00528">
    <property type="entry name" value="BPD_transp_1"/>
    <property type="match status" value="1"/>
</dbReference>
<feature type="transmembrane region" description="Helical" evidence="7">
    <location>
        <begin position="233"/>
        <end position="252"/>
    </location>
</feature>
<proteinExistence type="inferred from homology"/>